<dbReference type="Proteomes" id="UP001497644">
    <property type="component" value="Chromosome 7"/>
</dbReference>
<evidence type="ECO:0000313" key="1">
    <source>
        <dbReference type="EMBL" id="CAL1687504.1"/>
    </source>
</evidence>
<keyword evidence="2" id="KW-1185">Reference proteome</keyword>
<sequence>MGETQLNELQKAQNRAMRVILQCDRHTKVERMLQALQFMFIRQRLYSNVCIFIFKILKSMLPDQLTIVENESERQTRQAEDIVMQFCRTTSAQKSMFYEGVKMYNALPAEMRQNETLEVFKRALKEHVIIHVN</sequence>
<accession>A0AAV2P3M0</accession>
<evidence type="ECO:0000313" key="2">
    <source>
        <dbReference type="Proteomes" id="UP001497644"/>
    </source>
</evidence>
<dbReference type="AlphaFoldDB" id="A0AAV2P3M0"/>
<name>A0AAV2P3M0_9HYME</name>
<protein>
    <submittedName>
        <fullName evidence="1">Uncharacterized protein</fullName>
    </submittedName>
</protein>
<dbReference type="EMBL" id="OZ034830">
    <property type="protein sequence ID" value="CAL1687504.1"/>
    <property type="molecule type" value="Genomic_DNA"/>
</dbReference>
<reference evidence="1" key="1">
    <citation type="submission" date="2024-04" db="EMBL/GenBank/DDBJ databases">
        <authorList>
            <consortium name="Molecular Ecology Group"/>
        </authorList>
    </citation>
    <scope>NUCLEOTIDE SEQUENCE</scope>
</reference>
<organism evidence="1 2">
    <name type="scientific">Lasius platythorax</name>
    <dbReference type="NCBI Taxonomy" id="488582"/>
    <lineage>
        <taxon>Eukaryota</taxon>
        <taxon>Metazoa</taxon>
        <taxon>Ecdysozoa</taxon>
        <taxon>Arthropoda</taxon>
        <taxon>Hexapoda</taxon>
        <taxon>Insecta</taxon>
        <taxon>Pterygota</taxon>
        <taxon>Neoptera</taxon>
        <taxon>Endopterygota</taxon>
        <taxon>Hymenoptera</taxon>
        <taxon>Apocrita</taxon>
        <taxon>Aculeata</taxon>
        <taxon>Formicoidea</taxon>
        <taxon>Formicidae</taxon>
        <taxon>Formicinae</taxon>
        <taxon>Lasius</taxon>
        <taxon>Lasius</taxon>
    </lineage>
</organism>
<gene>
    <name evidence="1" type="ORF">LPLAT_LOCUS12701</name>
</gene>
<proteinExistence type="predicted"/>